<dbReference type="PROSITE" id="PS51900">
    <property type="entry name" value="CB"/>
    <property type="match status" value="1"/>
</dbReference>
<dbReference type="InterPro" id="IPR050090">
    <property type="entry name" value="Tyrosine_recombinase_XerCD"/>
</dbReference>
<dbReference type="InterPro" id="IPR044068">
    <property type="entry name" value="CB"/>
</dbReference>
<protein>
    <submittedName>
        <fullName evidence="8">Site-specific recombinase XerD</fullName>
    </submittedName>
</protein>
<dbReference type="GO" id="GO:0003677">
    <property type="term" value="F:DNA binding"/>
    <property type="evidence" value="ECO:0007669"/>
    <property type="project" value="UniProtKB-UniRule"/>
</dbReference>
<reference evidence="8" key="1">
    <citation type="submission" date="2023-07" db="EMBL/GenBank/DDBJ databases">
        <title>Sorghum-associated microbial communities from plants grown in Nebraska, USA.</title>
        <authorList>
            <person name="Schachtman D."/>
        </authorList>
    </citation>
    <scope>NUCLEOTIDE SEQUENCE</scope>
    <source>
        <strain evidence="8">DS1061</strain>
    </source>
</reference>
<dbReference type="InterPro" id="IPR002104">
    <property type="entry name" value="Integrase_catalytic"/>
</dbReference>
<keyword evidence="3 5" id="KW-0238">DNA-binding</keyword>
<proteinExistence type="predicted"/>
<keyword evidence="4" id="KW-0233">DNA recombination</keyword>
<dbReference type="EMBL" id="JAURTK010000012">
    <property type="protein sequence ID" value="MDP9650746.1"/>
    <property type="molecule type" value="Genomic_DNA"/>
</dbReference>
<dbReference type="PROSITE" id="PS51898">
    <property type="entry name" value="TYR_RECOMBINASE"/>
    <property type="match status" value="1"/>
</dbReference>
<dbReference type="GO" id="GO:0007059">
    <property type="term" value="P:chromosome segregation"/>
    <property type="evidence" value="ECO:0007669"/>
    <property type="project" value="UniProtKB-KW"/>
</dbReference>
<evidence type="ECO:0000256" key="4">
    <source>
        <dbReference type="ARBA" id="ARBA00023172"/>
    </source>
</evidence>
<keyword evidence="2" id="KW-0229">DNA integration</keyword>
<sequence length="394" mass="44569">MVRTIRKAALPTPTEVIDRLRPAATQALTMTLREPRPEGFPLLFTAQGLLIEPAVAFLHDHFVRQAHTADTLRTYAEILYDWFETLEQNNIPWDDADAADLVAYRNRMLTQPSTHTGKPYCISTINHRVRGVLRFYKWAVRTSWLQASILVEAPLTARVTRPTRSVRTYPAQATERSLFILRQFESLPRPLISEQAVEILARLPPPYDLMGRWQLFTGLRISELLSLRVHDVTNCSSSSASLHTIEVTRKGRKPGYVLAPVCLLDETEAYLSGLRQAWLLRARRRGRPAETLALFVNSRGSPVGKNAYQRVINRTGQVCGFRVTTHLLRATFACILLARLQRLASEGAAINPLMIVKVLLGHEHIETTDRYLRAIAVEAFAFKQVLETLLSSAR</sequence>
<keyword evidence="1" id="KW-0159">Chromosome partition</keyword>
<organism evidence="8 9">
    <name type="scientific">Paraburkholderia caledonica</name>
    <dbReference type="NCBI Taxonomy" id="134536"/>
    <lineage>
        <taxon>Bacteria</taxon>
        <taxon>Pseudomonadati</taxon>
        <taxon>Pseudomonadota</taxon>
        <taxon>Betaproteobacteria</taxon>
        <taxon>Burkholderiales</taxon>
        <taxon>Burkholderiaceae</taxon>
        <taxon>Paraburkholderia</taxon>
    </lineage>
</organism>
<dbReference type="InterPro" id="IPR013762">
    <property type="entry name" value="Integrase-like_cat_sf"/>
</dbReference>
<evidence type="ECO:0000256" key="1">
    <source>
        <dbReference type="ARBA" id="ARBA00022829"/>
    </source>
</evidence>
<dbReference type="AlphaFoldDB" id="A0AB73ILA9"/>
<dbReference type="Gene3D" id="1.10.150.130">
    <property type="match status" value="1"/>
</dbReference>
<evidence type="ECO:0000313" key="8">
    <source>
        <dbReference type="EMBL" id="MDP9650746.1"/>
    </source>
</evidence>
<dbReference type="InterPro" id="IPR011010">
    <property type="entry name" value="DNA_brk_join_enz"/>
</dbReference>
<evidence type="ECO:0000313" key="9">
    <source>
        <dbReference type="Proteomes" id="UP001229486"/>
    </source>
</evidence>
<dbReference type="GO" id="GO:0015074">
    <property type="term" value="P:DNA integration"/>
    <property type="evidence" value="ECO:0007669"/>
    <property type="project" value="UniProtKB-KW"/>
</dbReference>
<dbReference type="PANTHER" id="PTHR30349">
    <property type="entry name" value="PHAGE INTEGRASE-RELATED"/>
    <property type="match status" value="1"/>
</dbReference>
<dbReference type="Pfam" id="PF00589">
    <property type="entry name" value="Phage_integrase"/>
    <property type="match status" value="1"/>
</dbReference>
<evidence type="ECO:0000259" key="7">
    <source>
        <dbReference type="PROSITE" id="PS51900"/>
    </source>
</evidence>
<dbReference type="Gene3D" id="1.10.443.10">
    <property type="entry name" value="Intergrase catalytic core"/>
    <property type="match status" value="1"/>
</dbReference>
<dbReference type="CDD" id="cd00397">
    <property type="entry name" value="DNA_BRE_C"/>
    <property type="match status" value="1"/>
</dbReference>
<evidence type="ECO:0000256" key="5">
    <source>
        <dbReference type="PROSITE-ProRule" id="PRU01248"/>
    </source>
</evidence>
<dbReference type="InterPro" id="IPR010998">
    <property type="entry name" value="Integrase_recombinase_N"/>
</dbReference>
<dbReference type="PANTHER" id="PTHR30349:SF81">
    <property type="entry name" value="TYROSINE RECOMBINASE XERC"/>
    <property type="match status" value="1"/>
</dbReference>
<name>A0AB73ILA9_9BURK</name>
<dbReference type="RefSeq" id="WP_392395552.1">
    <property type="nucleotide sequence ID" value="NZ_JAURTK010000012.1"/>
</dbReference>
<dbReference type="SUPFAM" id="SSF56349">
    <property type="entry name" value="DNA breaking-rejoining enzymes"/>
    <property type="match status" value="1"/>
</dbReference>
<evidence type="ECO:0000259" key="6">
    <source>
        <dbReference type="PROSITE" id="PS51898"/>
    </source>
</evidence>
<dbReference type="Proteomes" id="UP001229486">
    <property type="component" value="Unassembled WGS sequence"/>
</dbReference>
<gene>
    <name evidence="8" type="ORF">J2793_006220</name>
</gene>
<feature type="domain" description="Core-binding (CB)" evidence="7">
    <location>
        <begin position="48"/>
        <end position="140"/>
    </location>
</feature>
<feature type="domain" description="Tyr recombinase" evidence="6">
    <location>
        <begin position="186"/>
        <end position="387"/>
    </location>
</feature>
<evidence type="ECO:0000256" key="2">
    <source>
        <dbReference type="ARBA" id="ARBA00022908"/>
    </source>
</evidence>
<evidence type="ECO:0000256" key="3">
    <source>
        <dbReference type="ARBA" id="ARBA00023125"/>
    </source>
</evidence>
<accession>A0AB73ILA9</accession>
<comment type="caution">
    <text evidence="8">The sequence shown here is derived from an EMBL/GenBank/DDBJ whole genome shotgun (WGS) entry which is preliminary data.</text>
</comment>
<dbReference type="GO" id="GO:0006310">
    <property type="term" value="P:DNA recombination"/>
    <property type="evidence" value="ECO:0007669"/>
    <property type="project" value="UniProtKB-KW"/>
</dbReference>